<keyword evidence="2" id="KW-1185">Reference proteome</keyword>
<dbReference type="SUPFAM" id="SSF46689">
    <property type="entry name" value="Homeodomain-like"/>
    <property type="match status" value="1"/>
</dbReference>
<dbReference type="Pfam" id="PF04255">
    <property type="entry name" value="DUF433"/>
    <property type="match status" value="1"/>
</dbReference>
<proteinExistence type="predicted"/>
<protein>
    <recommendedName>
        <fullName evidence="3">DUF433 domain-containing protein</fullName>
    </recommendedName>
</protein>
<dbReference type="InterPro" id="IPR009057">
    <property type="entry name" value="Homeodomain-like_sf"/>
</dbReference>
<evidence type="ECO:0008006" key="3">
    <source>
        <dbReference type="Google" id="ProtNLM"/>
    </source>
</evidence>
<dbReference type="InterPro" id="IPR036388">
    <property type="entry name" value="WH-like_DNA-bd_sf"/>
</dbReference>
<evidence type="ECO:0000313" key="2">
    <source>
        <dbReference type="Proteomes" id="UP001138768"/>
    </source>
</evidence>
<dbReference type="Gene3D" id="1.10.10.10">
    <property type="entry name" value="Winged helix-like DNA-binding domain superfamily/Winged helix DNA-binding domain"/>
    <property type="match status" value="1"/>
</dbReference>
<name>A0A9X0WES9_9GAMM</name>
<comment type="caution">
    <text evidence="1">The sequence shown here is derived from an EMBL/GenBank/DDBJ whole genome shotgun (WGS) entry which is preliminary data.</text>
</comment>
<dbReference type="InterPro" id="IPR007367">
    <property type="entry name" value="DUF433"/>
</dbReference>
<dbReference type="EMBL" id="NRRY01000106">
    <property type="protein sequence ID" value="MBK1621723.1"/>
    <property type="molecule type" value="Genomic_DNA"/>
</dbReference>
<reference evidence="1 2" key="1">
    <citation type="journal article" date="2020" name="Microorganisms">
        <title>Osmotic Adaptation and Compatible Solute Biosynthesis of Phototrophic Bacteria as Revealed from Genome Analyses.</title>
        <authorList>
            <person name="Imhoff J.F."/>
            <person name="Rahn T."/>
            <person name="Kunzel S."/>
            <person name="Keller A."/>
            <person name="Neulinger S.C."/>
        </authorList>
    </citation>
    <scope>NUCLEOTIDE SEQUENCE [LARGE SCALE GENOMIC DNA]</scope>
    <source>
        <strain evidence="1 2">DSM 25653</strain>
    </source>
</reference>
<accession>A0A9X0WES9</accession>
<sequence length="214" mass="23837">MTGAGGSLPATFIRRTQHPVNEDLTFLILRQEFTRVLQVSAKATDRKRHRLAFREVLYFKPKGALESGGVQMHPEDRRALYQVLVDKPAEVGAWRRKGLRLERTGEVPVTMDLTKIARATQATLRAYQRGAGLVERRADRCSGEPVFRGTRVPLAQVVEQCRAGVPVAEIAEDYPQLSAQALHYAELRARMGKAPGRPAKPLKIQMSAVEAADR</sequence>
<organism evidence="1 2">
    <name type="scientific">Lamprobacter modestohalophilus</name>
    <dbReference type="NCBI Taxonomy" id="1064514"/>
    <lineage>
        <taxon>Bacteria</taxon>
        <taxon>Pseudomonadati</taxon>
        <taxon>Pseudomonadota</taxon>
        <taxon>Gammaproteobacteria</taxon>
        <taxon>Chromatiales</taxon>
        <taxon>Chromatiaceae</taxon>
        <taxon>Lamprobacter</taxon>
    </lineage>
</organism>
<dbReference type="AlphaFoldDB" id="A0A9X0WES9"/>
<dbReference type="Proteomes" id="UP001138768">
    <property type="component" value="Unassembled WGS sequence"/>
</dbReference>
<gene>
    <name evidence="1" type="ORF">CKO42_25720</name>
</gene>
<evidence type="ECO:0000313" key="1">
    <source>
        <dbReference type="EMBL" id="MBK1621723.1"/>
    </source>
</evidence>